<accession>A0A644Y7U5</accession>
<dbReference type="InterPro" id="IPR052169">
    <property type="entry name" value="CW_Biosynth-Accessory"/>
</dbReference>
<feature type="domain" description="Capsule synthesis protein CapA" evidence="2">
    <location>
        <begin position="4"/>
        <end position="236"/>
    </location>
</feature>
<dbReference type="AlphaFoldDB" id="A0A644Y7U5"/>
<evidence type="ECO:0000259" key="2">
    <source>
        <dbReference type="SMART" id="SM00854"/>
    </source>
</evidence>
<comment type="caution">
    <text evidence="3">The sequence shown here is derived from an EMBL/GenBank/DDBJ whole genome shotgun (WGS) entry which is preliminary data.</text>
</comment>
<dbReference type="Pfam" id="PF09587">
    <property type="entry name" value="PGA_cap"/>
    <property type="match status" value="1"/>
</dbReference>
<dbReference type="InterPro" id="IPR019079">
    <property type="entry name" value="Capsule_synth_CapA"/>
</dbReference>
<comment type="similarity">
    <text evidence="1">Belongs to the CapA family.</text>
</comment>
<dbReference type="SUPFAM" id="SSF56300">
    <property type="entry name" value="Metallo-dependent phosphatases"/>
    <property type="match status" value="1"/>
</dbReference>
<dbReference type="InterPro" id="IPR029052">
    <property type="entry name" value="Metallo-depent_PP-like"/>
</dbReference>
<organism evidence="3">
    <name type="scientific">bioreactor metagenome</name>
    <dbReference type="NCBI Taxonomy" id="1076179"/>
    <lineage>
        <taxon>unclassified sequences</taxon>
        <taxon>metagenomes</taxon>
        <taxon>ecological metagenomes</taxon>
    </lineage>
</organism>
<proteinExistence type="inferred from homology"/>
<gene>
    <name evidence="3" type="ORF">SDC9_69101</name>
</gene>
<dbReference type="PANTHER" id="PTHR33393">
    <property type="entry name" value="POLYGLUTAMINE SYNTHESIS ACCESSORY PROTEIN RV0574C-RELATED"/>
    <property type="match status" value="1"/>
</dbReference>
<reference evidence="3" key="1">
    <citation type="submission" date="2019-08" db="EMBL/GenBank/DDBJ databases">
        <authorList>
            <person name="Kucharzyk K."/>
            <person name="Murdoch R.W."/>
            <person name="Higgins S."/>
            <person name="Loffler F."/>
        </authorList>
    </citation>
    <scope>NUCLEOTIDE SEQUENCE</scope>
</reference>
<dbReference type="SMART" id="SM00854">
    <property type="entry name" value="PGA_cap"/>
    <property type="match status" value="1"/>
</dbReference>
<name>A0A644Y7U5_9ZZZZ</name>
<sequence>MGLQILVGADAAPAAAVTEATQGKAPAMGESLRTVWESAGARLFSLDCALGTCGNEQAQAGETAPLCAQGVLRLKPAAVSLFCRNAQNTDGERLGGTLALLKTAGIPYFGAGADLDEAEKPYYFAKNNLRIGVYALSEHSGCAATERSAGTNPLDLVELGDRIRELRGSCDRLIVFYNGGSEAYPYPSPDAQKVCRKAAECGASLVLSRQGDLMGCYEKWDNATIVYGLGAFLGAENAEHEGVLVQYEIGDYGTEHVSFLPVEAGENGTELATGERAEQILEAFETRSRRIRVQGFVEARFRAYAAANRERILHVLSGNGSGRRAVDVLTGKSDQTYSREDIQALLGALESESARELLAEGLRHDAV</sequence>
<evidence type="ECO:0000256" key="1">
    <source>
        <dbReference type="ARBA" id="ARBA00005662"/>
    </source>
</evidence>
<dbReference type="EMBL" id="VSSQ01003853">
    <property type="protein sequence ID" value="MPM22643.1"/>
    <property type="molecule type" value="Genomic_DNA"/>
</dbReference>
<evidence type="ECO:0000313" key="3">
    <source>
        <dbReference type="EMBL" id="MPM22643.1"/>
    </source>
</evidence>
<protein>
    <recommendedName>
        <fullName evidence="2">Capsule synthesis protein CapA domain-containing protein</fullName>
    </recommendedName>
</protein>
<dbReference type="PANTHER" id="PTHR33393:SF13">
    <property type="entry name" value="PGA BIOSYNTHESIS PROTEIN CAPA"/>
    <property type="match status" value="1"/>
</dbReference>